<name>A0A0N0H3S1_9ACTN</name>
<dbReference type="InterPro" id="IPR011047">
    <property type="entry name" value="Quinoprotein_ADH-like_sf"/>
</dbReference>
<protein>
    <recommendedName>
        <fullName evidence="2">Pyrrolo-quinoline quinone repeat domain-containing protein</fullName>
    </recommendedName>
</protein>
<dbReference type="SUPFAM" id="SSF50998">
    <property type="entry name" value="Quinoprotein alcohol dehydrogenase-like"/>
    <property type="match status" value="1"/>
</dbReference>
<comment type="caution">
    <text evidence="3">The sequence shown here is derived from an EMBL/GenBank/DDBJ whole genome shotgun (WGS) entry which is preliminary data.</text>
</comment>
<evidence type="ECO:0000313" key="4">
    <source>
        <dbReference type="Proteomes" id="UP000037982"/>
    </source>
</evidence>
<keyword evidence="4" id="KW-1185">Reference proteome</keyword>
<evidence type="ECO:0000313" key="3">
    <source>
        <dbReference type="EMBL" id="KPC66499.1"/>
    </source>
</evidence>
<dbReference type="InterPro" id="IPR002372">
    <property type="entry name" value="PQQ_rpt_dom"/>
</dbReference>
<dbReference type="InterPro" id="IPR015943">
    <property type="entry name" value="WD40/YVTN_repeat-like_dom_sf"/>
</dbReference>
<proteinExistence type="predicted"/>
<sequence>MALHKGVAFIARPDGLEVFDGLKASKSALIRPEHVPVTRLEDLGGLIGDNPAEAPLITSEGSTTWALNALVTEVRGSGTSKGHDVVELMATDTARAVKSWFVEIKLAEEDDFGDDRDEAHVIGRSGDTVIVFARGKIFGVSLKSHKQAWAADGWYRTGAVVAGNTVVAITGEEGRDDQVVGLNGASGRQVWQSPRESADPSPSGLDVAGPDSVMTSEYAHNADERNYLLEAATGKVRRMLPAGSPGSDCAYDGLSATVCSGSRLEKALAAYDPKSGKELWKLPDEPASRVAPKVTLVRQGLIYGTTSNGPVVLDAGTGKDKEDAPGIAPYVLDNYVGITETQEDTGLTAYRTVG</sequence>
<accession>A0A0N0H3S1</accession>
<evidence type="ECO:0000259" key="2">
    <source>
        <dbReference type="Pfam" id="PF13360"/>
    </source>
</evidence>
<dbReference type="EMBL" id="LGKG01000002">
    <property type="protein sequence ID" value="KPC66499.1"/>
    <property type="molecule type" value="Genomic_DNA"/>
</dbReference>
<feature type="region of interest" description="Disordered" evidence="1">
    <location>
        <begin position="187"/>
        <end position="207"/>
    </location>
</feature>
<dbReference type="PATRIC" id="fig|66876.3.peg.710"/>
<gene>
    <name evidence="3" type="ORF">ADL29_03375</name>
</gene>
<evidence type="ECO:0000256" key="1">
    <source>
        <dbReference type="SAM" id="MobiDB-lite"/>
    </source>
</evidence>
<dbReference type="Proteomes" id="UP000037982">
    <property type="component" value="Unassembled WGS sequence"/>
</dbReference>
<dbReference type="Pfam" id="PF13360">
    <property type="entry name" value="PQQ_2"/>
    <property type="match status" value="1"/>
</dbReference>
<reference evidence="4" key="1">
    <citation type="submission" date="2015-07" db="EMBL/GenBank/DDBJ databases">
        <authorList>
            <person name="Ju K.-S."/>
            <person name="Doroghazi J.R."/>
            <person name="Metcalf W.W."/>
        </authorList>
    </citation>
    <scope>NUCLEOTIDE SEQUENCE [LARGE SCALE GENOMIC DNA]</scope>
    <source>
        <strain evidence="4">NRRL ISP-5002</strain>
    </source>
</reference>
<feature type="domain" description="Pyrrolo-quinoline quinone repeat" evidence="2">
    <location>
        <begin position="123"/>
        <end position="244"/>
    </location>
</feature>
<dbReference type="AlphaFoldDB" id="A0A0N0H3S1"/>
<organism evidence="3 4">
    <name type="scientific">Streptomyces chattanoogensis</name>
    <dbReference type="NCBI Taxonomy" id="66876"/>
    <lineage>
        <taxon>Bacteria</taxon>
        <taxon>Bacillati</taxon>
        <taxon>Actinomycetota</taxon>
        <taxon>Actinomycetes</taxon>
        <taxon>Kitasatosporales</taxon>
        <taxon>Streptomycetaceae</taxon>
        <taxon>Streptomyces</taxon>
    </lineage>
</organism>
<dbReference type="Gene3D" id="2.130.10.10">
    <property type="entry name" value="YVTN repeat-like/Quinoprotein amine dehydrogenase"/>
    <property type="match status" value="1"/>
</dbReference>